<dbReference type="Pfam" id="PF00133">
    <property type="entry name" value="tRNA-synt_1"/>
    <property type="match status" value="1"/>
</dbReference>
<dbReference type="Gene3D" id="3.40.50.620">
    <property type="entry name" value="HUPs"/>
    <property type="match status" value="2"/>
</dbReference>
<comment type="domain">
    <text evidence="11">ValRS has two distinct active sites: one for aminoacylation and one for editing. The misactivated threonine is translocated from the active site to the editing site.</text>
</comment>
<feature type="domain" description="Aminoacyl-tRNA synthetase class Ia" evidence="12">
    <location>
        <begin position="15"/>
        <end position="566"/>
    </location>
</feature>
<dbReference type="InterPro" id="IPR002300">
    <property type="entry name" value="aa-tRNA-synth_Ia"/>
</dbReference>
<dbReference type="PANTHER" id="PTHR11946">
    <property type="entry name" value="VALYL-TRNA SYNTHETASES"/>
    <property type="match status" value="1"/>
</dbReference>
<dbReference type="GO" id="GO:0005829">
    <property type="term" value="C:cytosol"/>
    <property type="evidence" value="ECO:0007669"/>
    <property type="project" value="TreeGrafter"/>
</dbReference>
<evidence type="ECO:0000256" key="1">
    <source>
        <dbReference type="ARBA" id="ARBA00004496"/>
    </source>
</evidence>
<dbReference type="FunFam" id="1.10.730.10:FF:000033">
    <property type="entry name" value="Valine--tRNA ligase"/>
    <property type="match status" value="1"/>
</dbReference>
<keyword evidence="4 11" id="KW-0547">Nucleotide-binding</keyword>
<dbReference type="AlphaFoldDB" id="A0A832V0Y9"/>
<accession>A0A832V0Y9</accession>
<dbReference type="SUPFAM" id="SSF50677">
    <property type="entry name" value="ValRS/IleRS/LeuRS editing domain"/>
    <property type="match status" value="1"/>
</dbReference>
<dbReference type="InterPro" id="IPR033705">
    <property type="entry name" value="Anticodon_Ia_Val"/>
</dbReference>
<evidence type="ECO:0000256" key="11">
    <source>
        <dbReference type="HAMAP-Rule" id="MF_02005"/>
    </source>
</evidence>
<dbReference type="PRINTS" id="PR00986">
    <property type="entry name" value="TRNASYNTHVAL"/>
</dbReference>
<comment type="similarity">
    <text evidence="10 11">Belongs to the class-I aminoacyl-tRNA synthetase family. ValS type 2 subfamily.</text>
</comment>
<evidence type="ECO:0000256" key="3">
    <source>
        <dbReference type="ARBA" id="ARBA00022598"/>
    </source>
</evidence>
<feature type="short sequence motif" description="'HIGH' region" evidence="11">
    <location>
        <begin position="44"/>
        <end position="54"/>
    </location>
</feature>
<dbReference type="GO" id="GO:0002161">
    <property type="term" value="F:aminoacyl-tRNA deacylase activity"/>
    <property type="evidence" value="ECO:0007669"/>
    <property type="project" value="InterPro"/>
</dbReference>
<reference evidence="14 15" key="1">
    <citation type="journal article" name="Nat. Commun.">
        <title>Undinarchaeota illuminate DPANN phylogeny and the impact of gene transfer on archaeal evolution.</title>
        <authorList>
            <person name="Dombrowski N."/>
            <person name="Williams T.A."/>
            <person name="Sun J."/>
            <person name="Woodcroft B.J."/>
            <person name="Lee J.H."/>
            <person name="Minh B.Q."/>
            <person name="Rinke C."/>
            <person name="Spang A."/>
        </authorList>
    </citation>
    <scope>NUCLEOTIDE SEQUENCE [LARGE SCALE GENOMIC DNA]</scope>
    <source>
        <strain evidence="14">MAG_bin1129</strain>
    </source>
</reference>
<dbReference type="PROSITE" id="PS00178">
    <property type="entry name" value="AA_TRNA_LIGASE_I"/>
    <property type="match status" value="1"/>
</dbReference>
<comment type="subcellular location">
    <subcellularLocation>
        <location evidence="1 11">Cytoplasm</location>
    </subcellularLocation>
</comment>
<dbReference type="Pfam" id="PF08264">
    <property type="entry name" value="Anticodon_1"/>
    <property type="match status" value="1"/>
</dbReference>
<dbReference type="GO" id="GO:0006438">
    <property type="term" value="P:valyl-tRNA aminoacylation"/>
    <property type="evidence" value="ECO:0007669"/>
    <property type="project" value="UniProtKB-UniRule"/>
</dbReference>
<dbReference type="InterPro" id="IPR009080">
    <property type="entry name" value="tRNAsynth_Ia_anticodon-bd"/>
</dbReference>
<proteinExistence type="inferred from homology"/>
<comment type="caution">
    <text evidence="14">The sequence shown here is derived from an EMBL/GenBank/DDBJ whole genome shotgun (WGS) entry which is preliminary data.</text>
</comment>
<keyword evidence="7 11" id="KW-0030">Aminoacyl-tRNA synthetase</keyword>
<sequence>MELPKEYNWKAEEKKWQKYWIEKKIFAFNPKSNKKIYSIDTPPPTVSGKMHLGHAFSYSHIDFIARYRRMTSYNVFFPWGFDDNGLATELFVEKLTGKTAEQVGREKFIELCLKNTVEAEKEMLTSWQSIGMSCDWNIFYRTISKDVQKISQKAFIDLYKQGRAYRKEDPAIWCTKCRTAIAQAELEDVEQESTFYYLRFNVPSLKKDITIATTRPEFFTACVAIFVNPKDSRYKEFIGKKAMLHLIDREIPIIASENANPEKGTGAVYICTFGDYEDVIWVKSEKLPVIQMLNPDGRLNENAGKYSGLKLKEAKEKIINDLKMVGALVKEEKIKNIVNVHERCGTPAEYIVAKQWFIKYLDLRETFLQSGAKIKWHPSYMFHRLEHWIKGLKWDWCVSRQRYFGIPIPVWYCAKCGTVLLPDEKVLPINPLVDKPKKKCAECSSKEFIPEKDVFDTWVTSSHTPEIAAGLVDKKLFSKLFPMDLRPQAHDIINFWLFYTLAKSIMLHKKIPWENAMISGYALDPHGEKMSKSKGNIIEPQDVLAKFPADALRFWSAGSVLGEDLPFQEKDLVTGQKFITKIWNSSKLVIAQLENFKPAKIKDLRVVDRWILSRLNNLIRDSSEAFENYNFSKVKRDVEAFYWHDFCDYYLEIVKDRLYNPQKYGGKKAVQNTLYNVLLNSLKLLAPIMPHITEEVFQIYFAQPEKEKSIHISKWPQVKEEWIDKEAEEAGEILKKIVAAVRQFKQSKNVSLGAELKALYLYTEDAKMQKVLEDIALDLQGVSRAQKLAFEKGEGEGVEIPESNIELKIVM</sequence>
<dbReference type="PANTHER" id="PTHR11946:SF93">
    <property type="entry name" value="VALINE--TRNA LIGASE, CHLOROPLASTIC_MITOCHONDRIAL 2"/>
    <property type="match status" value="1"/>
</dbReference>
<keyword evidence="15" id="KW-1185">Reference proteome</keyword>
<organism evidence="14 15">
    <name type="scientific">Candidatus Naiadarchaeum limnaeum</name>
    <dbReference type="NCBI Taxonomy" id="2756139"/>
    <lineage>
        <taxon>Archaea</taxon>
        <taxon>Candidatus Undinarchaeota</taxon>
        <taxon>Candidatus Undinarchaeia</taxon>
        <taxon>Candidatus Naiadarchaeales</taxon>
        <taxon>Candidatus Naiadarchaeaceae</taxon>
        <taxon>Candidatus Naiadarchaeum</taxon>
    </lineage>
</organism>
<name>A0A832V0Y9_9ARCH</name>
<evidence type="ECO:0000259" key="12">
    <source>
        <dbReference type="Pfam" id="PF00133"/>
    </source>
</evidence>
<dbReference type="InterPro" id="IPR014729">
    <property type="entry name" value="Rossmann-like_a/b/a_fold"/>
</dbReference>
<evidence type="ECO:0000256" key="2">
    <source>
        <dbReference type="ARBA" id="ARBA00022490"/>
    </source>
</evidence>
<dbReference type="GO" id="GO:0005524">
    <property type="term" value="F:ATP binding"/>
    <property type="evidence" value="ECO:0007669"/>
    <property type="project" value="UniProtKB-UniRule"/>
</dbReference>
<dbReference type="SUPFAM" id="SSF47323">
    <property type="entry name" value="Anticodon-binding domain of a subclass of class I aminoacyl-tRNA synthetases"/>
    <property type="match status" value="1"/>
</dbReference>
<dbReference type="FunFam" id="3.40.50.620:FF:000192">
    <property type="entry name" value="Valine--tRNA ligase"/>
    <property type="match status" value="1"/>
</dbReference>
<keyword evidence="5 11" id="KW-0067">ATP-binding</keyword>
<evidence type="ECO:0000256" key="6">
    <source>
        <dbReference type="ARBA" id="ARBA00022917"/>
    </source>
</evidence>
<keyword evidence="2 11" id="KW-0963">Cytoplasm</keyword>
<evidence type="ECO:0000256" key="7">
    <source>
        <dbReference type="ARBA" id="ARBA00023146"/>
    </source>
</evidence>
<dbReference type="Gene3D" id="1.10.730.10">
    <property type="entry name" value="Isoleucyl-tRNA Synthetase, Domain 1"/>
    <property type="match status" value="1"/>
</dbReference>
<keyword evidence="3 11" id="KW-0436">Ligase</keyword>
<dbReference type="InterPro" id="IPR022874">
    <property type="entry name" value="Valine-tRNA_ligase_type_2"/>
</dbReference>
<dbReference type="InterPro" id="IPR002303">
    <property type="entry name" value="Valyl-tRNA_ligase"/>
</dbReference>
<evidence type="ECO:0000313" key="15">
    <source>
        <dbReference type="Proteomes" id="UP000646946"/>
    </source>
</evidence>
<feature type="binding site" evidence="11">
    <location>
        <position position="532"/>
    </location>
    <ligand>
        <name>ATP</name>
        <dbReference type="ChEBI" id="CHEBI:30616"/>
    </ligand>
</feature>
<dbReference type="NCBIfam" id="TIGR00422">
    <property type="entry name" value="valS"/>
    <property type="match status" value="1"/>
</dbReference>
<evidence type="ECO:0000256" key="5">
    <source>
        <dbReference type="ARBA" id="ARBA00022840"/>
    </source>
</evidence>
<feature type="domain" description="Methionyl/Valyl/Leucyl/Isoleucyl-tRNA synthetase anticodon-binding" evidence="13">
    <location>
        <begin position="608"/>
        <end position="758"/>
    </location>
</feature>
<protein>
    <recommendedName>
        <fullName evidence="11">Valine--tRNA ligase</fullName>
        <ecNumber evidence="11">6.1.1.9</ecNumber>
    </recommendedName>
    <alternativeName>
        <fullName evidence="11">Valyl-tRNA synthetase</fullName>
        <shortName evidence="11">ValRS</shortName>
    </alternativeName>
</protein>
<evidence type="ECO:0000256" key="10">
    <source>
        <dbReference type="ARBA" id="ARBA00061452"/>
    </source>
</evidence>
<dbReference type="NCBIfam" id="NF009687">
    <property type="entry name" value="PRK13208.1"/>
    <property type="match status" value="1"/>
</dbReference>
<dbReference type="InterPro" id="IPR001412">
    <property type="entry name" value="aa-tRNA-synth_I_CS"/>
</dbReference>
<dbReference type="Proteomes" id="UP000646946">
    <property type="component" value="Unassembled WGS sequence"/>
</dbReference>
<dbReference type="InterPro" id="IPR009008">
    <property type="entry name" value="Val/Leu/Ile-tRNA-synth_edit"/>
</dbReference>
<dbReference type="EMBL" id="DVAB01000040">
    <property type="protein sequence ID" value="HIK00859.1"/>
    <property type="molecule type" value="Genomic_DNA"/>
</dbReference>
<comment type="function">
    <text evidence="9 11">Catalyzes the attachment of valine to tRNA(Val). As ValRS can inadvertently accommodate and process structurally similar amino acids such as threonine, to avoid such errors, it has a 'posttransfer' editing activity that hydrolyzes mischarged Thr-tRNA(Val) in a tRNA-dependent manner.</text>
</comment>
<dbReference type="EC" id="6.1.1.9" evidence="11"/>
<dbReference type="HAMAP" id="MF_02005">
    <property type="entry name" value="Val_tRNA_synth_type2"/>
    <property type="match status" value="1"/>
</dbReference>
<feature type="short sequence motif" description="'KMSKS' region" evidence="11">
    <location>
        <begin position="529"/>
        <end position="533"/>
    </location>
</feature>
<dbReference type="InterPro" id="IPR013155">
    <property type="entry name" value="M/V/L/I-tRNA-synth_anticd-bd"/>
</dbReference>
<evidence type="ECO:0000256" key="8">
    <source>
        <dbReference type="ARBA" id="ARBA00047552"/>
    </source>
</evidence>
<evidence type="ECO:0000313" key="14">
    <source>
        <dbReference type="EMBL" id="HIK00859.1"/>
    </source>
</evidence>
<evidence type="ECO:0000259" key="13">
    <source>
        <dbReference type="Pfam" id="PF08264"/>
    </source>
</evidence>
<keyword evidence="6 11" id="KW-0648">Protein biosynthesis</keyword>
<dbReference type="CDD" id="cd07962">
    <property type="entry name" value="Anticodon_Ia_Val"/>
    <property type="match status" value="1"/>
</dbReference>
<evidence type="ECO:0000256" key="9">
    <source>
        <dbReference type="ARBA" id="ARBA00055630"/>
    </source>
</evidence>
<dbReference type="SUPFAM" id="SSF52374">
    <property type="entry name" value="Nucleotidylyl transferase"/>
    <property type="match status" value="1"/>
</dbReference>
<evidence type="ECO:0000256" key="4">
    <source>
        <dbReference type="ARBA" id="ARBA00022741"/>
    </source>
</evidence>
<gene>
    <name evidence="11" type="primary">valS</name>
    <name evidence="14" type="ORF">H1016_04955</name>
</gene>
<dbReference type="GO" id="GO:0004832">
    <property type="term" value="F:valine-tRNA ligase activity"/>
    <property type="evidence" value="ECO:0007669"/>
    <property type="project" value="UniProtKB-UniRule"/>
</dbReference>
<comment type="catalytic activity">
    <reaction evidence="8 11">
        <text>tRNA(Val) + L-valine + ATP = L-valyl-tRNA(Val) + AMP + diphosphate</text>
        <dbReference type="Rhea" id="RHEA:10704"/>
        <dbReference type="Rhea" id="RHEA-COMP:9672"/>
        <dbReference type="Rhea" id="RHEA-COMP:9708"/>
        <dbReference type="ChEBI" id="CHEBI:30616"/>
        <dbReference type="ChEBI" id="CHEBI:33019"/>
        <dbReference type="ChEBI" id="CHEBI:57762"/>
        <dbReference type="ChEBI" id="CHEBI:78442"/>
        <dbReference type="ChEBI" id="CHEBI:78537"/>
        <dbReference type="ChEBI" id="CHEBI:456215"/>
        <dbReference type="EC" id="6.1.1.9"/>
    </reaction>
</comment>